<gene>
    <name evidence="1" type="ORF">H4687_005112</name>
    <name evidence="2" type="ORF">H4687_005855</name>
</gene>
<sequence length="221" mass="24708">MLQHTVPAVVDTRIWNGTDDPNLIKWLGEDTHRFDGHQLVLQTSDGDVYPEPGWTLLRWPDGDLTAMSTRAAAKRLTPTTAAPSRVQEEWIAKYGNRPAGTAHDVEVLRPPHDEIETPGLREQIADPVRRILLQWPEHNLTVEHDQVVNDITAAVLAAVLPAARITATLGRMSDADVQRVIALYEHWVKAGPPPLGTLINRWWDHRLAELHAALLNPSTKD</sequence>
<evidence type="ECO:0000313" key="2">
    <source>
        <dbReference type="EMBL" id="MBE1599726.1"/>
    </source>
</evidence>
<name>A0A8I0P4V6_9ACTN</name>
<organism evidence="2 3">
    <name type="scientific">Streptomyces stelliscabiei</name>
    <dbReference type="NCBI Taxonomy" id="146820"/>
    <lineage>
        <taxon>Bacteria</taxon>
        <taxon>Bacillati</taxon>
        <taxon>Actinomycetota</taxon>
        <taxon>Actinomycetes</taxon>
        <taxon>Kitasatosporales</taxon>
        <taxon>Streptomycetaceae</taxon>
        <taxon>Streptomyces</taxon>
    </lineage>
</organism>
<dbReference type="GeneID" id="86830399"/>
<dbReference type="OrthoDB" id="4334784at2"/>
<evidence type="ECO:0000313" key="3">
    <source>
        <dbReference type="Proteomes" id="UP000629287"/>
    </source>
</evidence>
<protein>
    <submittedName>
        <fullName evidence="2">Uncharacterized protein</fullName>
    </submittedName>
</protein>
<keyword evidence="3" id="KW-1185">Reference proteome</keyword>
<dbReference type="RefSeq" id="WP_046916431.1">
    <property type="nucleotide sequence ID" value="NZ_JADBGF010000001.1"/>
</dbReference>
<dbReference type="AlphaFoldDB" id="A0A8I0P4V6"/>
<evidence type="ECO:0000313" key="1">
    <source>
        <dbReference type="EMBL" id="MBE1598983.1"/>
    </source>
</evidence>
<dbReference type="EMBL" id="JADBGF010000001">
    <property type="protein sequence ID" value="MBE1599726.1"/>
    <property type="molecule type" value="Genomic_DNA"/>
</dbReference>
<comment type="caution">
    <text evidence="2">The sequence shown here is derived from an EMBL/GenBank/DDBJ whole genome shotgun (WGS) entry which is preliminary data.</text>
</comment>
<accession>A0A8I0P4V6</accession>
<reference evidence="2 3" key="1">
    <citation type="submission" date="2020-10" db="EMBL/GenBank/DDBJ databases">
        <title>Sequencing the genomes of 1000 actinobacteria strains.</title>
        <authorList>
            <person name="Klenk H.-P."/>
        </authorList>
    </citation>
    <scope>NUCLEOTIDE SEQUENCE [LARGE SCALE GENOMIC DNA]</scope>
    <source>
        <strain evidence="2 3">DSM 41803</strain>
    </source>
</reference>
<dbReference type="EMBL" id="JADBGF010000001">
    <property type="protein sequence ID" value="MBE1598983.1"/>
    <property type="molecule type" value="Genomic_DNA"/>
</dbReference>
<dbReference type="Proteomes" id="UP000629287">
    <property type="component" value="Unassembled WGS sequence"/>
</dbReference>
<proteinExistence type="predicted"/>